<gene>
    <name evidence="2" type="ORF">D8674_010607</name>
</gene>
<accession>A0A5N5FB67</accession>
<reference evidence="3" key="2">
    <citation type="submission" date="2019-10" db="EMBL/GenBank/DDBJ databases">
        <title>A de novo genome assembly of a pear dwarfing rootstock.</title>
        <authorList>
            <person name="Wang F."/>
            <person name="Wang J."/>
            <person name="Li S."/>
            <person name="Zhang Y."/>
            <person name="Fang M."/>
            <person name="Ma L."/>
            <person name="Zhao Y."/>
            <person name="Jiang S."/>
        </authorList>
    </citation>
    <scope>NUCLEOTIDE SEQUENCE [LARGE SCALE GENOMIC DNA]</scope>
</reference>
<evidence type="ECO:0000256" key="1">
    <source>
        <dbReference type="SAM" id="MobiDB-lite"/>
    </source>
</evidence>
<dbReference type="OrthoDB" id="1899348at2759"/>
<sequence length="75" mass="8580">MLGRRKVPSSFEQRPIQSQGMMQHGPLPGLRPTIGHRSFESLPRPEVLENKTADQAAETKQLAETIIDWQLLMWI</sequence>
<proteinExistence type="predicted"/>
<dbReference type="AlphaFoldDB" id="A0A5N5FB67"/>
<feature type="compositionally biased region" description="Polar residues" evidence="1">
    <location>
        <begin position="10"/>
        <end position="21"/>
    </location>
</feature>
<reference evidence="2 3" key="3">
    <citation type="submission" date="2019-11" db="EMBL/GenBank/DDBJ databases">
        <title>A de novo genome assembly of a pear dwarfing rootstock.</title>
        <authorList>
            <person name="Wang F."/>
            <person name="Wang J."/>
            <person name="Li S."/>
            <person name="Zhang Y."/>
            <person name="Fang M."/>
            <person name="Ma L."/>
            <person name="Zhao Y."/>
            <person name="Jiang S."/>
        </authorList>
    </citation>
    <scope>NUCLEOTIDE SEQUENCE [LARGE SCALE GENOMIC DNA]</scope>
    <source>
        <strain evidence="2">S2</strain>
        <tissue evidence="2">Leaf</tissue>
    </source>
</reference>
<protein>
    <submittedName>
        <fullName evidence="2">Protein FLX-like 4</fullName>
    </submittedName>
</protein>
<keyword evidence="3" id="KW-1185">Reference proteome</keyword>
<dbReference type="Proteomes" id="UP000327157">
    <property type="component" value="Chromosome 13"/>
</dbReference>
<name>A0A5N5FB67_9ROSA</name>
<feature type="region of interest" description="Disordered" evidence="1">
    <location>
        <begin position="1"/>
        <end position="38"/>
    </location>
</feature>
<comment type="caution">
    <text evidence="2">The sequence shown here is derived from an EMBL/GenBank/DDBJ whole genome shotgun (WGS) entry which is preliminary data.</text>
</comment>
<dbReference type="EMBL" id="SMOL01000753">
    <property type="protein sequence ID" value="KAB2600336.1"/>
    <property type="molecule type" value="Genomic_DNA"/>
</dbReference>
<organism evidence="2 3">
    <name type="scientific">Pyrus ussuriensis x Pyrus communis</name>
    <dbReference type="NCBI Taxonomy" id="2448454"/>
    <lineage>
        <taxon>Eukaryota</taxon>
        <taxon>Viridiplantae</taxon>
        <taxon>Streptophyta</taxon>
        <taxon>Embryophyta</taxon>
        <taxon>Tracheophyta</taxon>
        <taxon>Spermatophyta</taxon>
        <taxon>Magnoliopsida</taxon>
        <taxon>eudicotyledons</taxon>
        <taxon>Gunneridae</taxon>
        <taxon>Pentapetalae</taxon>
        <taxon>rosids</taxon>
        <taxon>fabids</taxon>
        <taxon>Rosales</taxon>
        <taxon>Rosaceae</taxon>
        <taxon>Amygdaloideae</taxon>
        <taxon>Maleae</taxon>
        <taxon>Pyrus</taxon>
    </lineage>
</organism>
<evidence type="ECO:0000313" key="2">
    <source>
        <dbReference type="EMBL" id="KAB2600336.1"/>
    </source>
</evidence>
<evidence type="ECO:0000313" key="3">
    <source>
        <dbReference type="Proteomes" id="UP000327157"/>
    </source>
</evidence>
<reference evidence="2 3" key="1">
    <citation type="submission" date="2019-09" db="EMBL/GenBank/DDBJ databases">
        <authorList>
            <person name="Ou C."/>
        </authorList>
    </citation>
    <scope>NUCLEOTIDE SEQUENCE [LARGE SCALE GENOMIC DNA]</scope>
    <source>
        <strain evidence="2">S2</strain>
        <tissue evidence="2">Leaf</tissue>
    </source>
</reference>